<dbReference type="InterPro" id="IPR023054">
    <property type="entry name" value="Sporulation_regulator_WhiA_C"/>
</dbReference>
<dbReference type="Pfam" id="PF02650">
    <property type="entry name" value="HTH_WhiA"/>
    <property type="match status" value="1"/>
</dbReference>
<dbReference type="GO" id="GO:0051301">
    <property type="term" value="P:cell division"/>
    <property type="evidence" value="ECO:0007669"/>
    <property type="project" value="UniProtKB-UniRule"/>
</dbReference>
<organism evidence="8 9">
    <name type="scientific">Calorimonas adulescens</name>
    <dbReference type="NCBI Taxonomy" id="2606906"/>
    <lineage>
        <taxon>Bacteria</taxon>
        <taxon>Bacillati</taxon>
        <taxon>Bacillota</taxon>
        <taxon>Clostridia</taxon>
        <taxon>Thermoanaerobacterales</taxon>
        <taxon>Thermoanaerobacteraceae</taxon>
        <taxon>Calorimonas</taxon>
    </lineage>
</organism>
<keyword evidence="2 4" id="KW-0238">DNA-binding</keyword>
<evidence type="ECO:0000313" key="9">
    <source>
        <dbReference type="Proteomes" id="UP000322976"/>
    </source>
</evidence>
<sequence length="316" mass="35429">MSFSMNVKEELARGIPEKACCMKAELSALLHSSGSLVLMGNMSVGFQIKTENAGIARLIYILLKEQYGIKPEIVITKNYHLKKNNTYTINPGTDTKNILADLGIISVNEGGVSINYSIDKDIIHRNCCKRAYIKGAFLGCGSLSDPEKNYHMEFVTDNPDYAYSLRRLLNYFKLGSKIIERKNNYVVYLKEGDKIVDALNIMGAFQSLMSMENIRAFKEIRNNVNRLVNCETANLDKTVNAAVRQIENIKYIDETIGLESLPDNLQEVARLRLMNENASLKELGEMLEPKVGKSGVNYRLKKLDKIAESLKGAANV</sequence>
<name>A0A5D8QGW5_9THEO</name>
<keyword evidence="3 4" id="KW-0131">Cell cycle</keyword>
<dbReference type="PANTHER" id="PTHR37307">
    <property type="entry name" value="CELL DIVISION PROTEIN WHIA-RELATED"/>
    <property type="match status" value="1"/>
</dbReference>
<dbReference type="AlphaFoldDB" id="A0A5D8QGW5"/>
<dbReference type="Proteomes" id="UP000322976">
    <property type="component" value="Unassembled WGS sequence"/>
</dbReference>
<evidence type="ECO:0000259" key="6">
    <source>
        <dbReference type="Pfam" id="PF10298"/>
    </source>
</evidence>
<evidence type="ECO:0000259" key="5">
    <source>
        <dbReference type="Pfam" id="PF02650"/>
    </source>
</evidence>
<dbReference type="PANTHER" id="PTHR37307:SF1">
    <property type="entry name" value="CELL DIVISION PROTEIN WHIA-RELATED"/>
    <property type="match status" value="1"/>
</dbReference>
<dbReference type="GO" id="GO:0043937">
    <property type="term" value="P:regulation of sporulation"/>
    <property type="evidence" value="ECO:0007669"/>
    <property type="project" value="InterPro"/>
</dbReference>
<accession>A0A5D8QGW5</accession>
<reference evidence="8 9" key="1">
    <citation type="submission" date="2019-08" db="EMBL/GenBank/DDBJ databases">
        <title>Calorimonas adulescens gen. nov., sp. nov., an anaerobic thermophilic bacterium from Sakhalin hot spring.</title>
        <authorList>
            <person name="Khomyakova M.A."/>
            <person name="Merkel A.Y."/>
            <person name="Novikov A."/>
            <person name="Bonch-Osmolovskaya E.A."/>
            <person name="Slobodkin A.I."/>
        </authorList>
    </citation>
    <scope>NUCLEOTIDE SEQUENCE [LARGE SCALE GENOMIC DNA]</scope>
    <source>
        <strain evidence="8 9">A05MB</strain>
    </source>
</reference>
<feature type="domain" description="WhiA LAGLIDADG-like" evidence="7">
    <location>
        <begin position="130"/>
        <end position="221"/>
    </location>
</feature>
<evidence type="ECO:0000259" key="7">
    <source>
        <dbReference type="Pfam" id="PF14527"/>
    </source>
</evidence>
<dbReference type="InterPro" id="IPR003802">
    <property type="entry name" value="Sporulation_regulator_WhiA"/>
</dbReference>
<dbReference type="Pfam" id="PF10298">
    <property type="entry name" value="WhiA_N"/>
    <property type="match status" value="1"/>
</dbReference>
<dbReference type="NCBIfam" id="TIGR00647">
    <property type="entry name" value="DNA_bind_WhiA"/>
    <property type="match status" value="1"/>
</dbReference>
<dbReference type="HAMAP" id="MF_01420">
    <property type="entry name" value="HTH_type_WhiA"/>
    <property type="match status" value="1"/>
</dbReference>
<keyword evidence="9" id="KW-1185">Reference proteome</keyword>
<feature type="domain" description="Sporulation transcription regulator WhiA N-terminal" evidence="6">
    <location>
        <begin position="20"/>
        <end position="105"/>
    </location>
</feature>
<evidence type="ECO:0000256" key="3">
    <source>
        <dbReference type="ARBA" id="ARBA00023306"/>
    </source>
</evidence>
<proteinExistence type="inferred from homology"/>
<comment type="caution">
    <text evidence="8">The sequence shown here is derived from an EMBL/GenBank/DDBJ whole genome shotgun (WGS) entry which is preliminary data.</text>
</comment>
<evidence type="ECO:0000256" key="2">
    <source>
        <dbReference type="ARBA" id="ARBA00023125"/>
    </source>
</evidence>
<protein>
    <recommendedName>
        <fullName evidence="4">Probable cell division protein WhiA</fullName>
    </recommendedName>
</protein>
<evidence type="ECO:0000313" key="8">
    <source>
        <dbReference type="EMBL" id="TZE83096.1"/>
    </source>
</evidence>
<dbReference type="RefSeq" id="WP_149544292.1">
    <property type="nucleotide sequence ID" value="NZ_VTPS01000002.1"/>
</dbReference>
<dbReference type="Gene3D" id="3.10.28.10">
    <property type="entry name" value="Homing endonucleases"/>
    <property type="match status" value="1"/>
</dbReference>
<dbReference type="InterPro" id="IPR018478">
    <property type="entry name" value="Sporu_reg_WhiA_N_dom"/>
</dbReference>
<dbReference type="InterPro" id="IPR027434">
    <property type="entry name" value="Homing_endonucl"/>
</dbReference>
<keyword evidence="1 4" id="KW-0132">Cell division</keyword>
<dbReference type="SUPFAM" id="SSF55608">
    <property type="entry name" value="Homing endonucleases"/>
    <property type="match status" value="1"/>
</dbReference>
<dbReference type="EMBL" id="VTPS01000002">
    <property type="protein sequence ID" value="TZE83096.1"/>
    <property type="molecule type" value="Genomic_DNA"/>
</dbReference>
<comment type="function">
    <text evidence="4">Involved in cell division and chromosome segregation.</text>
</comment>
<evidence type="ECO:0000256" key="1">
    <source>
        <dbReference type="ARBA" id="ARBA00022618"/>
    </source>
</evidence>
<gene>
    <name evidence="4 8" type="primary">whiA</name>
    <name evidence="8" type="ORF">FWJ32_01875</name>
</gene>
<dbReference type="Pfam" id="PF14527">
    <property type="entry name" value="LAGLIDADG_WhiA"/>
    <property type="match status" value="1"/>
</dbReference>
<dbReference type="GO" id="GO:0003677">
    <property type="term" value="F:DNA binding"/>
    <property type="evidence" value="ECO:0007669"/>
    <property type="project" value="UniProtKB-UniRule"/>
</dbReference>
<dbReference type="InterPro" id="IPR039518">
    <property type="entry name" value="WhiA_LAGLIDADG_dom"/>
</dbReference>
<evidence type="ECO:0000256" key="4">
    <source>
        <dbReference type="HAMAP-Rule" id="MF_01420"/>
    </source>
</evidence>
<comment type="similarity">
    <text evidence="4">Belongs to the WhiA family.</text>
</comment>
<feature type="domain" description="Sporulation regulator WhiA C-terminal" evidence="5">
    <location>
        <begin position="224"/>
        <end position="307"/>
    </location>
</feature>